<comment type="caution">
    <text evidence="2">The sequence shown here is derived from an EMBL/GenBank/DDBJ whole genome shotgun (WGS) entry which is preliminary data.</text>
</comment>
<organism evidence="2 3">
    <name type="scientific">Batillaria attramentaria</name>
    <dbReference type="NCBI Taxonomy" id="370345"/>
    <lineage>
        <taxon>Eukaryota</taxon>
        <taxon>Metazoa</taxon>
        <taxon>Spiralia</taxon>
        <taxon>Lophotrochozoa</taxon>
        <taxon>Mollusca</taxon>
        <taxon>Gastropoda</taxon>
        <taxon>Caenogastropoda</taxon>
        <taxon>Sorbeoconcha</taxon>
        <taxon>Cerithioidea</taxon>
        <taxon>Batillariidae</taxon>
        <taxon>Batillaria</taxon>
    </lineage>
</organism>
<sequence length="116" mass="12855">MENKTAASVSTSLHKTDAYGGGGEGRVTEGFESVRLSDGNKRNVSQTKDLYKLTVHRIELKRTENVMKHEYALPRHLCPGIGCTDRTRRHSDDPAAASRNILPRNIFVADKCSLSN</sequence>
<dbReference type="EMBL" id="JACVVK020000361">
    <property type="protein sequence ID" value="KAK7476956.1"/>
    <property type="molecule type" value="Genomic_DNA"/>
</dbReference>
<name>A0ABD0JQF6_9CAEN</name>
<feature type="compositionally biased region" description="Polar residues" evidence="1">
    <location>
        <begin position="1"/>
        <end position="13"/>
    </location>
</feature>
<evidence type="ECO:0000313" key="2">
    <source>
        <dbReference type="EMBL" id="KAK7476956.1"/>
    </source>
</evidence>
<evidence type="ECO:0000313" key="3">
    <source>
        <dbReference type="Proteomes" id="UP001519460"/>
    </source>
</evidence>
<dbReference type="AlphaFoldDB" id="A0ABD0JQF6"/>
<proteinExistence type="predicted"/>
<dbReference type="Proteomes" id="UP001519460">
    <property type="component" value="Unassembled WGS sequence"/>
</dbReference>
<evidence type="ECO:0000256" key="1">
    <source>
        <dbReference type="SAM" id="MobiDB-lite"/>
    </source>
</evidence>
<protein>
    <submittedName>
        <fullName evidence="2">Uncharacterized protein</fullName>
    </submittedName>
</protein>
<keyword evidence="3" id="KW-1185">Reference proteome</keyword>
<accession>A0ABD0JQF6</accession>
<feature type="region of interest" description="Disordered" evidence="1">
    <location>
        <begin position="1"/>
        <end position="43"/>
    </location>
</feature>
<reference evidence="2 3" key="1">
    <citation type="journal article" date="2023" name="Sci. Data">
        <title>Genome assembly of the Korean intertidal mud-creeper Batillaria attramentaria.</title>
        <authorList>
            <person name="Patra A.K."/>
            <person name="Ho P.T."/>
            <person name="Jun S."/>
            <person name="Lee S.J."/>
            <person name="Kim Y."/>
            <person name="Won Y.J."/>
        </authorList>
    </citation>
    <scope>NUCLEOTIDE SEQUENCE [LARGE SCALE GENOMIC DNA]</scope>
    <source>
        <strain evidence="2">Wonlab-2016</strain>
    </source>
</reference>
<gene>
    <name evidence="2" type="ORF">BaRGS_00031815</name>
</gene>